<proteinExistence type="predicted"/>
<feature type="transmembrane region" description="Helical" evidence="1">
    <location>
        <begin position="6"/>
        <end position="28"/>
    </location>
</feature>
<dbReference type="InterPro" id="IPR008407">
    <property type="entry name" value="Brnchd-chn_aa_trnsp_AzlD"/>
</dbReference>
<accession>A0A7Z2VWJ9</accession>
<feature type="transmembrane region" description="Helical" evidence="1">
    <location>
        <begin position="93"/>
        <end position="111"/>
    </location>
</feature>
<dbReference type="RefSeq" id="WP_170202470.1">
    <property type="nucleotide sequence ID" value="NZ_CP051685.1"/>
</dbReference>
<name>A0A7Z2VWJ9_9BURK</name>
<keyword evidence="1" id="KW-1133">Transmembrane helix</keyword>
<keyword evidence="1" id="KW-0472">Membrane</keyword>
<keyword evidence="3" id="KW-1185">Reference proteome</keyword>
<keyword evidence="1" id="KW-0812">Transmembrane</keyword>
<dbReference type="Pfam" id="PF05437">
    <property type="entry name" value="AzlD"/>
    <property type="match status" value="1"/>
</dbReference>
<reference evidence="2 3" key="1">
    <citation type="submission" date="2020-04" db="EMBL/GenBank/DDBJ databases">
        <title>Genome sequencing of novel species.</title>
        <authorList>
            <person name="Heo J."/>
            <person name="Kim S.-J."/>
            <person name="Kim J.-S."/>
            <person name="Hong S.-B."/>
            <person name="Kwon S.-W."/>
        </authorList>
    </citation>
    <scope>NUCLEOTIDE SEQUENCE [LARGE SCALE GENOMIC DNA]</scope>
    <source>
        <strain evidence="2 3">GN2-R2</strain>
    </source>
</reference>
<dbReference type="EMBL" id="CP051685">
    <property type="protein sequence ID" value="QJE00438.1"/>
    <property type="molecule type" value="Genomic_DNA"/>
</dbReference>
<organism evidence="2 3">
    <name type="scientific">Massilia forsythiae</name>
    <dbReference type="NCBI Taxonomy" id="2728020"/>
    <lineage>
        <taxon>Bacteria</taxon>
        <taxon>Pseudomonadati</taxon>
        <taxon>Pseudomonadota</taxon>
        <taxon>Betaproteobacteria</taxon>
        <taxon>Burkholderiales</taxon>
        <taxon>Oxalobacteraceae</taxon>
        <taxon>Telluria group</taxon>
        <taxon>Massilia</taxon>
    </lineage>
</organism>
<evidence type="ECO:0000256" key="1">
    <source>
        <dbReference type="SAM" id="Phobius"/>
    </source>
</evidence>
<dbReference type="Proteomes" id="UP000502415">
    <property type="component" value="Chromosome"/>
</dbReference>
<dbReference type="AlphaFoldDB" id="A0A7Z2VWJ9"/>
<sequence length="118" mass="13121">MADWEIWIVILVLGVATACTRSTFWLIGHRVTIPPRVQEMLRYAPACALAAIVGPDLVLGQQGELQLGLDNPKLLGGLAALGYYLWRRNMLQTIVFGMLAFTVLRLWPAYWPVFGHGA</sequence>
<evidence type="ECO:0000313" key="2">
    <source>
        <dbReference type="EMBL" id="QJE00438.1"/>
    </source>
</evidence>
<evidence type="ECO:0000313" key="3">
    <source>
        <dbReference type="Proteomes" id="UP000502415"/>
    </source>
</evidence>
<protein>
    <submittedName>
        <fullName evidence="2">AzlD domain-containing protein</fullName>
    </submittedName>
</protein>
<gene>
    <name evidence="2" type="ORF">HH212_10750</name>
</gene>
<dbReference type="KEGG" id="mfy:HH212_10750"/>